<dbReference type="GO" id="GO:0042274">
    <property type="term" value="P:ribosomal small subunit biogenesis"/>
    <property type="evidence" value="ECO:0007669"/>
    <property type="project" value="TreeGrafter"/>
</dbReference>
<feature type="region of interest" description="Disordered" evidence="1">
    <location>
        <begin position="626"/>
        <end position="645"/>
    </location>
</feature>
<feature type="compositionally biased region" description="Polar residues" evidence="1">
    <location>
        <begin position="889"/>
        <end position="910"/>
    </location>
</feature>
<organism evidence="2 3">
    <name type="scientific">Porphyra umbilicalis</name>
    <name type="common">Purple laver</name>
    <name type="synonym">Red alga</name>
    <dbReference type="NCBI Taxonomy" id="2786"/>
    <lineage>
        <taxon>Eukaryota</taxon>
        <taxon>Rhodophyta</taxon>
        <taxon>Bangiophyceae</taxon>
        <taxon>Bangiales</taxon>
        <taxon>Bangiaceae</taxon>
        <taxon>Porphyra</taxon>
    </lineage>
</organism>
<dbReference type="GO" id="GO:0003723">
    <property type="term" value="F:RNA binding"/>
    <property type="evidence" value="ECO:0007669"/>
    <property type="project" value="TreeGrafter"/>
</dbReference>
<gene>
    <name evidence="2" type="ORF">BU14_0056s0017</name>
</gene>
<feature type="compositionally biased region" description="Low complexity" evidence="1">
    <location>
        <begin position="1026"/>
        <end position="1040"/>
    </location>
</feature>
<sequence length="1089" mass="108180">MEALRLYPLPRLPRTHAAARKAARKAWRGRGPPAPGGGGHPRRHLPLPRAGGGGAPRNAPRGAARATARRGDSGGGGGGSGGDGEAAAVAAAAAAEAAEPAATKRAAKRRRKRERAASATAAQLTAATIGGTRAEAEAELRASYAPDVGSVSVDDGGAAGAAGDPDVALIQRLERKLAGGRRRCGKNVKRRAAGAGDGGDAGGDGDASFNYDTEFAGDPDLLALLRACEPPKKLRRVADDGVDVEEYETSEDEGGGGGAVGDAAGDGGGRGVDSDDGGLLSGEEASDSGGGESDSGGDGDASSEVDASASDVGNDSRSDADDWFGADDSSSGAENGTDRDSGGDSDDDDDGDDGPAVATPPPSTTAKYIPPRLRSAGGGDGDGTAAVDRLRRRLRGLLSRLTTGNVAGIGAQLASLVATGGGGGGTAAAPRADCVGVLVDAAFHGAANGGEGSPYAATLAAIVTHVSRLVCWNVSNCAHPTARLLGWLYRGAVAGGTVLGAAAEVASILLGADVDVLLALLRVAGHALRVKDPGGVRDLLVYVKRRGAEVGAALPAPAAGAGAGGGAAVNDDDGGRSGDGDSDTDSDDDGSVRGGDGVGASEAAAADRGRLAIMLSLVYEVVHNRGSRGRESGGGSGGGSAADEDARQWQWVSAGVAGAPPAPIDVGWAELTDPHSTEAAHHAALAPSAGLTTAVAAAVSVGRVAASTTRAAATASRRVTHGVGALEADLHAGVDAWTWDDASPVQGSTGAPAAYLPAVPMQLLRSDTTDRATLSALCAERTIPAGADESLQSLKTSPLRFNASNSTVKEARMLATMAFVQGDAQVARGALAYYQAAVAHPVGVGVDGASALLAADARRRQAAPIALLGDAAALKKMAAPPQMAPPTLCSPTSQRGADTSPSPATPSATGNREACHATAPARDTPSLPFAVTASDGATTLHSSALHRRSSSLLYASRLAHAMLEEEAERNDAMTTATGLADVKSLLHKGFDRVTSHANSQAAANSRNDTALGTVLQTQSVLVAASDSASVRRSVSRGAGSEHAARHTKKAKVAAAGRETSPERTSGGAVATAVAAANATDATDADELHM</sequence>
<feature type="compositionally biased region" description="Gly residues" evidence="1">
    <location>
        <begin position="195"/>
        <end position="205"/>
    </location>
</feature>
<protein>
    <submittedName>
        <fullName evidence="2">Uncharacterized protein</fullName>
    </submittedName>
</protein>
<accession>A0A1X6PH81</accession>
<dbReference type="PANTHER" id="PTHR18034">
    <property type="entry name" value="CELL CYCLE CONTROL PROTEIN CWF22-RELATED"/>
    <property type="match status" value="1"/>
</dbReference>
<dbReference type="Gene3D" id="1.25.40.180">
    <property type="match status" value="1"/>
</dbReference>
<feature type="compositionally biased region" description="Low complexity" evidence="1">
    <location>
        <begin position="56"/>
        <end position="66"/>
    </location>
</feature>
<proteinExistence type="predicted"/>
<feature type="compositionally biased region" description="Low complexity" evidence="1">
    <location>
        <begin position="85"/>
        <end position="104"/>
    </location>
</feature>
<feature type="region of interest" description="Disordered" evidence="1">
    <location>
        <begin position="879"/>
        <end position="927"/>
    </location>
</feature>
<feature type="compositionally biased region" description="Low complexity" evidence="1">
    <location>
        <begin position="304"/>
        <end position="313"/>
    </location>
</feature>
<feature type="compositionally biased region" description="Basic residues" evidence="1">
    <location>
        <begin position="180"/>
        <end position="192"/>
    </location>
</feature>
<feature type="compositionally biased region" description="Acidic residues" evidence="1">
    <location>
        <begin position="580"/>
        <end position="589"/>
    </location>
</feature>
<dbReference type="GO" id="GO:0005730">
    <property type="term" value="C:nucleolus"/>
    <property type="evidence" value="ECO:0007669"/>
    <property type="project" value="TreeGrafter"/>
</dbReference>
<feature type="compositionally biased region" description="Acidic residues" evidence="1">
    <location>
        <begin position="240"/>
        <end position="254"/>
    </location>
</feature>
<feature type="compositionally biased region" description="Gly residues" evidence="1">
    <location>
        <begin position="73"/>
        <end position="84"/>
    </location>
</feature>
<dbReference type="AlphaFoldDB" id="A0A1X6PH81"/>
<feature type="compositionally biased region" description="Low complexity" evidence="1">
    <location>
        <begin position="117"/>
        <end position="131"/>
    </location>
</feature>
<feature type="compositionally biased region" description="Acidic residues" evidence="1">
    <location>
        <begin position="343"/>
        <end position="353"/>
    </location>
</feature>
<evidence type="ECO:0000256" key="1">
    <source>
        <dbReference type="SAM" id="MobiDB-lite"/>
    </source>
</evidence>
<evidence type="ECO:0000313" key="3">
    <source>
        <dbReference type="Proteomes" id="UP000218209"/>
    </source>
</evidence>
<dbReference type="InterPro" id="IPR050781">
    <property type="entry name" value="CWC22_splicing_factor"/>
</dbReference>
<feature type="compositionally biased region" description="Basic and acidic residues" evidence="1">
    <location>
        <begin position="229"/>
        <end position="239"/>
    </location>
</feature>
<feature type="region of interest" description="Disordered" evidence="1">
    <location>
        <begin position="227"/>
        <end position="384"/>
    </location>
</feature>
<dbReference type="Proteomes" id="UP000218209">
    <property type="component" value="Unassembled WGS sequence"/>
</dbReference>
<evidence type="ECO:0000313" key="2">
    <source>
        <dbReference type="EMBL" id="OSX80234.1"/>
    </source>
</evidence>
<name>A0A1X6PH81_PORUM</name>
<feature type="region of interest" description="Disordered" evidence="1">
    <location>
        <begin position="1"/>
        <end position="131"/>
    </location>
</feature>
<feature type="region of interest" description="Disordered" evidence="1">
    <location>
        <begin position="558"/>
        <end position="601"/>
    </location>
</feature>
<feature type="compositionally biased region" description="Basic residues" evidence="1">
    <location>
        <begin position="13"/>
        <end position="28"/>
    </location>
</feature>
<keyword evidence="3" id="KW-1185">Reference proteome</keyword>
<feature type="compositionally biased region" description="Gly residues" evidence="1">
    <location>
        <begin position="255"/>
        <end position="271"/>
    </location>
</feature>
<dbReference type="PANTHER" id="PTHR18034:SF4">
    <property type="entry name" value="NUCLEOLAR MIF4G DOMAIN-CONTAINING PROTEIN 1"/>
    <property type="match status" value="1"/>
</dbReference>
<reference evidence="2 3" key="1">
    <citation type="submission" date="2017-03" db="EMBL/GenBank/DDBJ databases">
        <title>WGS assembly of Porphyra umbilicalis.</title>
        <authorList>
            <person name="Brawley S.H."/>
            <person name="Blouin N.A."/>
            <person name="Ficko-Blean E."/>
            <person name="Wheeler G.L."/>
            <person name="Lohr M."/>
            <person name="Goodson H.V."/>
            <person name="Jenkins J.W."/>
            <person name="Blaby-Haas C.E."/>
            <person name="Helliwell K.E."/>
            <person name="Chan C."/>
            <person name="Marriage T."/>
            <person name="Bhattacharya D."/>
            <person name="Klein A.S."/>
            <person name="Badis Y."/>
            <person name="Brodie J."/>
            <person name="Cao Y."/>
            <person name="Collen J."/>
            <person name="Dittami S.M."/>
            <person name="Gachon C.M."/>
            <person name="Green B.R."/>
            <person name="Karpowicz S."/>
            <person name="Kim J.W."/>
            <person name="Kudahl U."/>
            <person name="Lin S."/>
            <person name="Michel G."/>
            <person name="Mittag M."/>
            <person name="Olson B.J."/>
            <person name="Pangilinan J."/>
            <person name="Peng Y."/>
            <person name="Qiu H."/>
            <person name="Shu S."/>
            <person name="Singer J.T."/>
            <person name="Smith A.G."/>
            <person name="Sprecher B.N."/>
            <person name="Wagner V."/>
            <person name="Wang W."/>
            <person name="Wang Z.-Y."/>
            <person name="Yan J."/>
            <person name="Yarish C."/>
            <person name="Zoeuner-Riek S."/>
            <person name="Zhuang Y."/>
            <person name="Zou Y."/>
            <person name="Lindquist E.A."/>
            <person name="Grimwood J."/>
            <person name="Barry K."/>
            <person name="Rokhsar D.S."/>
            <person name="Schmutz J."/>
            <person name="Stiller J.W."/>
            <person name="Grossman A.R."/>
            <person name="Prochnik S.E."/>
        </authorList>
    </citation>
    <scope>NUCLEOTIDE SEQUENCE [LARGE SCALE GENOMIC DNA]</scope>
    <source>
        <strain evidence="2">4086291</strain>
    </source>
</reference>
<feature type="region of interest" description="Disordered" evidence="1">
    <location>
        <begin position="1026"/>
        <end position="1071"/>
    </location>
</feature>
<feature type="compositionally biased region" description="Basic residues" evidence="1">
    <location>
        <begin position="105"/>
        <end position="114"/>
    </location>
</feature>
<dbReference type="EMBL" id="KV918778">
    <property type="protein sequence ID" value="OSX80234.1"/>
    <property type="molecule type" value="Genomic_DNA"/>
</dbReference>
<feature type="region of interest" description="Disordered" evidence="1">
    <location>
        <begin position="180"/>
        <end position="213"/>
    </location>
</feature>